<dbReference type="EMBL" id="JH651379">
    <property type="protein sequence ID" value="EIJ40521.1"/>
    <property type="molecule type" value="Genomic_DNA"/>
</dbReference>
<sequence>MQINFEYDSVAASNRLEELATKKLNKLADKYDFIVRADVFFKTENTSSKETGKICNIRLSVPGPRLFAEASHEKFEMSIAEAGDDLDKQLRKKKEKMKAK</sequence>
<proteinExistence type="predicted"/>
<evidence type="ECO:0000313" key="1">
    <source>
        <dbReference type="EMBL" id="EIJ40521.1"/>
    </source>
</evidence>
<protein>
    <submittedName>
        <fullName evidence="1">Ribosomal subunit interface protein</fullName>
    </submittedName>
</protein>
<dbReference type="SUPFAM" id="SSF69754">
    <property type="entry name" value="Ribosome binding protein Y (YfiA homologue)"/>
    <property type="match status" value="1"/>
</dbReference>
<reference evidence="1 2" key="1">
    <citation type="submission" date="2012-02" db="EMBL/GenBank/DDBJ databases">
        <title>Improved High-Quality Draft genome of Joostella marina DSM 19592.</title>
        <authorList>
            <consortium name="US DOE Joint Genome Institute (JGI-PGF)"/>
            <person name="Lucas S."/>
            <person name="Copeland A."/>
            <person name="Lapidus A."/>
            <person name="Bruce D."/>
            <person name="Goodwin L."/>
            <person name="Pitluck S."/>
            <person name="Peters L."/>
            <person name="Chertkov O."/>
            <person name="Ovchinnikova G."/>
            <person name="Kyrpides N."/>
            <person name="Mavromatis K."/>
            <person name="Detter J.C."/>
            <person name="Han C."/>
            <person name="Land M."/>
            <person name="Hauser L."/>
            <person name="Markowitz V."/>
            <person name="Cheng J.-F."/>
            <person name="Hugenholtz P."/>
            <person name="Woyke T."/>
            <person name="Wu D."/>
            <person name="Tindall B."/>
            <person name="Brambilla E."/>
            <person name="Klenk H.-P."/>
            <person name="Eisen J.A."/>
        </authorList>
    </citation>
    <scope>NUCLEOTIDE SEQUENCE [LARGE SCALE GENOMIC DNA]</scope>
    <source>
        <strain evidence="1 2">DSM 19592</strain>
    </source>
</reference>
<organism evidence="1 2">
    <name type="scientific">Galbibacter orientalis DSM 19592</name>
    <dbReference type="NCBI Taxonomy" id="926559"/>
    <lineage>
        <taxon>Bacteria</taxon>
        <taxon>Pseudomonadati</taxon>
        <taxon>Bacteroidota</taxon>
        <taxon>Flavobacteriia</taxon>
        <taxon>Flavobacteriales</taxon>
        <taxon>Flavobacteriaceae</taxon>
        <taxon>Galbibacter</taxon>
    </lineage>
</organism>
<dbReference type="OrthoDB" id="9808702at2"/>
<dbReference type="eggNOG" id="COG1544">
    <property type="taxonomic scope" value="Bacteria"/>
</dbReference>
<dbReference type="NCBIfam" id="TIGR00741">
    <property type="entry name" value="yfiA"/>
    <property type="match status" value="1"/>
</dbReference>
<evidence type="ECO:0000313" key="2">
    <source>
        <dbReference type="Proteomes" id="UP000004690"/>
    </source>
</evidence>
<dbReference type="Proteomes" id="UP000004690">
    <property type="component" value="Unassembled WGS sequence"/>
</dbReference>
<dbReference type="InterPro" id="IPR003489">
    <property type="entry name" value="RHF/RaiA"/>
</dbReference>
<dbReference type="RefSeq" id="WP_008614879.1">
    <property type="nucleotide sequence ID" value="NZ_JH651379.1"/>
</dbReference>
<dbReference type="Pfam" id="PF02482">
    <property type="entry name" value="Ribosomal_S30AE"/>
    <property type="match status" value="1"/>
</dbReference>
<accession>I3CA78</accession>
<dbReference type="InterPro" id="IPR036567">
    <property type="entry name" value="RHF-like"/>
</dbReference>
<name>I3CA78_9FLAO</name>
<gene>
    <name evidence="1" type="ORF">JoomaDRAFT_3583</name>
</gene>
<dbReference type="AlphaFoldDB" id="I3CA78"/>
<keyword evidence="2" id="KW-1185">Reference proteome</keyword>
<dbReference type="STRING" id="926559.JoomaDRAFT_3583"/>
<dbReference type="Gene3D" id="3.30.160.100">
    <property type="entry name" value="Ribosome hibernation promotion factor-like"/>
    <property type="match status" value="1"/>
</dbReference>
<dbReference type="HOGENOM" id="CLU_071472_5_0_10"/>